<gene>
    <name evidence="2" type="ORF">CK203_055232</name>
</gene>
<feature type="region of interest" description="Disordered" evidence="1">
    <location>
        <begin position="55"/>
        <end position="84"/>
    </location>
</feature>
<feature type="compositionally biased region" description="Basic and acidic residues" evidence="1">
    <location>
        <begin position="55"/>
        <end position="66"/>
    </location>
</feature>
<comment type="caution">
    <text evidence="2">The sequence shown here is derived from an EMBL/GenBank/DDBJ whole genome shotgun (WGS) entry which is preliminary data.</text>
</comment>
<dbReference type="Proteomes" id="UP000288805">
    <property type="component" value="Unassembled WGS sequence"/>
</dbReference>
<proteinExistence type="predicted"/>
<protein>
    <submittedName>
        <fullName evidence="2">Uncharacterized protein</fullName>
    </submittedName>
</protein>
<sequence>MSLLDHAWATHRKYSLRSCIQHGYGHPQGNRSAHDPNYPYETTNKERLLITTARHDPGSSRSEHLSSGKFFKTPPKEEPGSSKQIGKAFTLSLKQAKAGLIIYKS</sequence>
<evidence type="ECO:0000313" key="3">
    <source>
        <dbReference type="Proteomes" id="UP000288805"/>
    </source>
</evidence>
<name>A0A438GTZ1_VITVI</name>
<evidence type="ECO:0000313" key="2">
    <source>
        <dbReference type="EMBL" id="RVW75674.1"/>
    </source>
</evidence>
<evidence type="ECO:0000256" key="1">
    <source>
        <dbReference type="SAM" id="MobiDB-lite"/>
    </source>
</evidence>
<accession>A0A438GTZ1</accession>
<reference evidence="2 3" key="1">
    <citation type="journal article" date="2018" name="PLoS Genet.">
        <title>Population sequencing reveals clonal diversity and ancestral inbreeding in the grapevine cultivar Chardonnay.</title>
        <authorList>
            <person name="Roach M.J."/>
            <person name="Johnson D.L."/>
            <person name="Bohlmann J."/>
            <person name="van Vuuren H.J."/>
            <person name="Jones S.J."/>
            <person name="Pretorius I.S."/>
            <person name="Schmidt S.A."/>
            <person name="Borneman A.R."/>
        </authorList>
    </citation>
    <scope>NUCLEOTIDE SEQUENCE [LARGE SCALE GENOMIC DNA]</scope>
    <source>
        <strain evidence="3">cv. Chardonnay</strain>
        <tissue evidence="2">Leaf</tissue>
    </source>
</reference>
<dbReference type="AlphaFoldDB" id="A0A438GTZ1"/>
<dbReference type="EMBL" id="QGNW01000343">
    <property type="protein sequence ID" value="RVW75674.1"/>
    <property type="molecule type" value="Genomic_DNA"/>
</dbReference>
<organism evidence="2 3">
    <name type="scientific">Vitis vinifera</name>
    <name type="common">Grape</name>
    <dbReference type="NCBI Taxonomy" id="29760"/>
    <lineage>
        <taxon>Eukaryota</taxon>
        <taxon>Viridiplantae</taxon>
        <taxon>Streptophyta</taxon>
        <taxon>Embryophyta</taxon>
        <taxon>Tracheophyta</taxon>
        <taxon>Spermatophyta</taxon>
        <taxon>Magnoliopsida</taxon>
        <taxon>eudicotyledons</taxon>
        <taxon>Gunneridae</taxon>
        <taxon>Pentapetalae</taxon>
        <taxon>rosids</taxon>
        <taxon>Vitales</taxon>
        <taxon>Vitaceae</taxon>
        <taxon>Viteae</taxon>
        <taxon>Vitis</taxon>
    </lineage>
</organism>